<evidence type="ECO:0000256" key="1">
    <source>
        <dbReference type="ARBA" id="ARBA00004123"/>
    </source>
</evidence>
<dbReference type="PANTHER" id="PTHR12687">
    <property type="entry name" value="NUCLEOLAR COMPLEX 2 AND RAD4-RELATED"/>
    <property type="match status" value="1"/>
</dbReference>
<accession>A0AAN8ZGQ1</accession>
<dbReference type="Proteomes" id="UP001370490">
    <property type="component" value="Unassembled WGS sequence"/>
</dbReference>
<organism evidence="5 6">
    <name type="scientific">Dillenia turbinata</name>
    <dbReference type="NCBI Taxonomy" id="194707"/>
    <lineage>
        <taxon>Eukaryota</taxon>
        <taxon>Viridiplantae</taxon>
        <taxon>Streptophyta</taxon>
        <taxon>Embryophyta</taxon>
        <taxon>Tracheophyta</taxon>
        <taxon>Spermatophyta</taxon>
        <taxon>Magnoliopsida</taxon>
        <taxon>eudicotyledons</taxon>
        <taxon>Gunneridae</taxon>
        <taxon>Pentapetalae</taxon>
        <taxon>Dilleniales</taxon>
        <taxon>Dilleniaceae</taxon>
        <taxon>Dillenia</taxon>
    </lineage>
</organism>
<feature type="region of interest" description="Disordered" evidence="4">
    <location>
        <begin position="30"/>
        <end position="113"/>
    </location>
</feature>
<name>A0AAN8ZGQ1_9MAGN</name>
<gene>
    <name evidence="5" type="ORF">RJ641_036212</name>
</gene>
<dbReference type="GO" id="GO:0005654">
    <property type="term" value="C:nucleoplasm"/>
    <property type="evidence" value="ECO:0007669"/>
    <property type="project" value="TreeGrafter"/>
</dbReference>
<dbReference type="AlphaFoldDB" id="A0AAN8ZGQ1"/>
<feature type="compositionally biased region" description="Low complexity" evidence="4">
    <location>
        <begin position="67"/>
        <end position="87"/>
    </location>
</feature>
<evidence type="ECO:0000313" key="5">
    <source>
        <dbReference type="EMBL" id="KAK6933318.1"/>
    </source>
</evidence>
<dbReference type="GO" id="GO:0030690">
    <property type="term" value="C:Noc1p-Noc2p complex"/>
    <property type="evidence" value="ECO:0007669"/>
    <property type="project" value="TreeGrafter"/>
</dbReference>
<keyword evidence="3" id="KW-0539">Nucleus</keyword>
<dbReference type="InterPro" id="IPR005343">
    <property type="entry name" value="Noc2"/>
</dbReference>
<proteinExistence type="inferred from homology"/>
<reference evidence="5 6" key="1">
    <citation type="submission" date="2023-12" db="EMBL/GenBank/DDBJ databases">
        <title>A high-quality genome assembly for Dillenia turbinata (Dilleniales).</title>
        <authorList>
            <person name="Chanderbali A."/>
        </authorList>
    </citation>
    <scope>NUCLEOTIDE SEQUENCE [LARGE SCALE GENOMIC DNA]</scope>
    <source>
        <strain evidence="5">LSX21</strain>
        <tissue evidence="5">Leaf</tissue>
    </source>
</reference>
<keyword evidence="6" id="KW-1185">Reference proteome</keyword>
<dbReference type="Pfam" id="PF03715">
    <property type="entry name" value="Noc2"/>
    <property type="match status" value="1"/>
</dbReference>
<evidence type="ECO:0000256" key="2">
    <source>
        <dbReference type="ARBA" id="ARBA00005907"/>
    </source>
</evidence>
<sequence>MGKLGKKARKFAKKNLQTVMKRKRKIKSMFKRKPKAKWDNAVQEVEGMTKLSKGRVPEDDAVEETSLDSLFSDNDSDLGGDTSDSDGYLSEDSSCPKVVESDHEVPSAEDSVVSSLSLQNQEIHLEVSKKKKKLDKLKEKDPEFLKFLESYDQKPGVDGDEELYSDEDDMSNRTIWSISEDGSTSENGMILTCSAVSSCCQLLKEQHSVSALTVLLNAYRAACHHGTQSKDIVDGGSSRTIQNSETFSNIVIFMLQEADGTLHGLLGISSSNHKKEAILELKNTSKWKTLKPLIKSYLRSTLFRLNQITDSEILAFVLTRLRASIIFFVAFEPLLLFICGQLVTELSCHPHFLLYGNVASIFGSDCFDFCFGKTYRAFIARFRFVETVNLHHTHLLRDSLLKLCSLDMEKSFSNALLCAQHLAKMLQQGLRTKKKEVLDKLCSWPYIYCIDLWVMFVSANIRDYDLQPLLFLLIQLSSSSGVFIPVASLVLELLEYKISERGRPGEVINVTSILKIPKHVLKSGKFQAECVSYAIELLSAHFAQWSYHISFPELATIPIINLRKFQEDTSVESLRRVVKRLIDQVEQNIKFVQEKKNGVAFSPKDHESAESFLQTAFAQYYRSVLEKVDSRNLVMPRKISSSKQKNSKRNSKRQGQQIQKNGGGEDRDNEKNLLQMTSRR</sequence>
<protein>
    <submittedName>
        <fullName evidence="5">Nucleolar complex protein 2</fullName>
    </submittedName>
</protein>
<dbReference type="GO" id="GO:0030691">
    <property type="term" value="C:Noc2p-Noc3p complex"/>
    <property type="evidence" value="ECO:0007669"/>
    <property type="project" value="TreeGrafter"/>
</dbReference>
<dbReference type="PANTHER" id="PTHR12687:SF8">
    <property type="entry name" value="PROTEIN REBELOTE"/>
    <property type="match status" value="1"/>
</dbReference>
<dbReference type="GO" id="GO:0005730">
    <property type="term" value="C:nucleolus"/>
    <property type="evidence" value="ECO:0007669"/>
    <property type="project" value="TreeGrafter"/>
</dbReference>
<evidence type="ECO:0000256" key="4">
    <source>
        <dbReference type="SAM" id="MobiDB-lite"/>
    </source>
</evidence>
<feature type="region of interest" description="Disordered" evidence="4">
    <location>
        <begin position="635"/>
        <end position="680"/>
    </location>
</feature>
<comment type="similarity">
    <text evidence="2">Belongs to the NOC2 family.</text>
</comment>
<evidence type="ECO:0000313" key="6">
    <source>
        <dbReference type="Proteomes" id="UP001370490"/>
    </source>
</evidence>
<comment type="caution">
    <text evidence="5">The sequence shown here is derived from an EMBL/GenBank/DDBJ whole genome shotgun (WGS) entry which is preliminary data.</text>
</comment>
<evidence type="ECO:0000256" key="3">
    <source>
        <dbReference type="ARBA" id="ARBA00023242"/>
    </source>
</evidence>
<dbReference type="EMBL" id="JBAMMX010000009">
    <property type="protein sequence ID" value="KAK6933318.1"/>
    <property type="molecule type" value="Genomic_DNA"/>
</dbReference>
<dbReference type="GO" id="GO:0042273">
    <property type="term" value="P:ribosomal large subunit biogenesis"/>
    <property type="evidence" value="ECO:0007669"/>
    <property type="project" value="TreeGrafter"/>
</dbReference>
<comment type="subcellular location">
    <subcellularLocation>
        <location evidence="1">Nucleus</location>
    </subcellularLocation>
</comment>